<dbReference type="PANTHER" id="PTHR36091:SF1">
    <property type="entry name" value="ALTERED INHERITANCE OF MITOCHONDRIA PROTEIN 9, MITOCHONDRIAL"/>
    <property type="match status" value="1"/>
</dbReference>
<gene>
    <name evidence="1" type="ORF">ALT_6435</name>
</gene>
<dbReference type="Proteomes" id="UP000051487">
    <property type="component" value="Unassembled WGS sequence"/>
</dbReference>
<reference evidence="1 2" key="1">
    <citation type="submission" date="2015-11" db="EMBL/GenBank/DDBJ databases">
        <title>Aspergillus lentulus strain IFM 54703T.</title>
        <authorList>
            <person name="Kusuya Y."/>
            <person name="Sakai K."/>
            <person name="Kamei K."/>
            <person name="Takahashi H."/>
            <person name="Yaguchi T."/>
        </authorList>
    </citation>
    <scope>NUCLEOTIDE SEQUENCE [LARGE SCALE GENOMIC DNA]</scope>
    <source>
        <strain evidence="1 2">IFM 54703</strain>
    </source>
</reference>
<accession>A0AAN4TC95</accession>
<evidence type="ECO:0000313" key="1">
    <source>
        <dbReference type="EMBL" id="GAQ09114.1"/>
    </source>
</evidence>
<dbReference type="PANTHER" id="PTHR36091">
    <property type="entry name" value="ALTERED INHERITANCE OF MITOCHONDRIA PROTEIN 9, MITOCHONDRIAL"/>
    <property type="match status" value="1"/>
</dbReference>
<name>A0AAN4TC95_ASPLE</name>
<proteinExistence type="predicted"/>
<organism evidence="1 2">
    <name type="scientific">Aspergillus lentulus</name>
    <dbReference type="NCBI Taxonomy" id="293939"/>
    <lineage>
        <taxon>Eukaryota</taxon>
        <taxon>Fungi</taxon>
        <taxon>Dikarya</taxon>
        <taxon>Ascomycota</taxon>
        <taxon>Pezizomycotina</taxon>
        <taxon>Eurotiomycetes</taxon>
        <taxon>Eurotiomycetidae</taxon>
        <taxon>Eurotiales</taxon>
        <taxon>Aspergillaceae</taxon>
        <taxon>Aspergillus</taxon>
        <taxon>Aspergillus subgen. Fumigati</taxon>
    </lineage>
</organism>
<protein>
    <submittedName>
        <fullName evidence="1">Uncharacterized protein</fullName>
    </submittedName>
</protein>
<evidence type="ECO:0000313" key="2">
    <source>
        <dbReference type="Proteomes" id="UP000051487"/>
    </source>
</evidence>
<sequence>MLGLPGNYKDIVDEDERARLRAQVEISIVLWAYETNTKRTNPVLHEIFDLPHGRTRKETVAFSTNTWDDDIIPFRQCLIPVARHWDEMNNKVACPINVTDEELKTHYREGEGWNEQADFWDELRGFAERDGWTSNENYERALETFAELRELGLRDLTGDERAHFQKQTR</sequence>
<dbReference type="InterPro" id="IPR051035">
    <property type="entry name" value="Mito_inheritance_9"/>
</dbReference>
<comment type="caution">
    <text evidence="1">The sequence shown here is derived from an EMBL/GenBank/DDBJ whole genome shotgun (WGS) entry which is preliminary data.</text>
</comment>
<dbReference type="GO" id="GO:0005739">
    <property type="term" value="C:mitochondrion"/>
    <property type="evidence" value="ECO:0007669"/>
    <property type="project" value="TreeGrafter"/>
</dbReference>
<dbReference type="EMBL" id="BCLY01000012">
    <property type="protein sequence ID" value="GAQ09114.1"/>
    <property type="molecule type" value="Genomic_DNA"/>
</dbReference>
<dbReference type="AlphaFoldDB" id="A0AAN4TC95"/>